<evidence type="ECO:0000313" key="4">
    <source>
        <dbReference type="EMBL" id="KAK9733623.1"/>
    </source>
</evidence>
<accession>A0AAW1LDE9</accession>
<keyword evidence="3" id="KW-0812">Transmembrane</keyword>
<dbReference type="PANTHER" id="PTHR10108:SF1130">
    <property type="entry name" value="METHYLTRANSFERASE PMT26-RELATED"/>
    <property type="match status" value="1"/>
</dbReference>
<dbReference type="InterPro" id="IPR004159">
    <property type="entry name" value="Put_SAM_MeTrfase"/>
</dbReference>
<keyword evidence="2 3" id="KW-0325">Glycoprotein</keyword>
<dbReference type="GO" id="GO:0008168">
    <property type="term" value="F:methyltransferase activity"/>
    <property type="evidence" value="ECO:0007669"/>
    <property type="project" value="UniProtKB-UniRule"/>
</dbReference>
<dbReference type="EMBL" id="JBDFQZ010000004">
    <property type="protein sequence ID" value="KAK9733623.1"/>
    <property type="molecule type" value="Genomic_DNA"/>
</dbReference>
<dbReference type="EC" id="2.1.1.-" evidence="3"/>
<protein>
    <recommendedName>
        <fullName evidence="3">Methyltransferase</fullName>
        <ecNumber evidence="3">2.1.1.-</ecNumber>
    </recommendedName>
</protein>
<keyword evidence="1 3" id="KW-0489">Methyltransferase</keyword>
<keyword evidence="3" id="KW-0735">Signal-anchor</keyword>
<dbReference type="GO" id="GO:0032259">
    <property type="term" value="P:methylation"/>
    <property type="evidence" value="ECO:0007669"/>
    <property type="project" value="UniProtKB-KW"/>
</dbReference>
<dbReference type="GO" id="GO:0005768">
    <property type="term" value="C:endosome"/>
    <property type="evidence" value="ECO:0007669"/>
    <property type="project" value="TreeGrafter"/>
</dbReference>
<sequence length="112" mass="13149">MELSQLQLLSQRTRKSLRRRNNRKCHGPVEVSNPTCLVPLPEGYKRSIEWPKSREKIWYYNIPHTKLAEVKGRKNWVKLSGEYLTFPGGGTQFKHVALHYIEFIENMLPDIA</sequence>
<evidence type="ECO:0000256" key="1">
    <source>
        <dbReference type="ARBA" id="ARBA00022603"/>
    </source>
</evidence>
<evidence type="ECO:0000256" key="3">
    <source>
        <dbReference type="RuleBase" id="RU366043"/>
    </source>
</evidence>
<proteinExistence type="inferred from homology"/>
<organism evidence="4 5">
    <name type="scientific">Saponaria officinalis</name>
    <name type="common">Common soapwort</name>
    <name type="synonym">Lychnis saponaria</name>
    <dbReference type="NCBI Taxonomy" id="3572"/>
    <lineage>
        <taxon>Eukaryota</taxon>
        <taxon>Viridiplantae</taxon>
        <taxon>Streptophyta</taxon>
        <taxon>Embryophyta</taxon>
        <taxon>Tracheophyta</taxon>
        <taxon>Spermatophyta</taxon>
        <taxon>Magnoliopsida</taxon>
        <taxon>eudicotyledons</taxon>
        <taxon>Gunneridae</taxon>
        <taxon>Pentapetalae</taxon>
        <taxon>Caryophyllales</taxon>
        <taxon>Caryophyllaceae</taxon>
        <taxon>Caryophylleae</taxon>
        <taxon>Saponaria</taxon>
    </lineage>
</organism>
<evidence type="ECO:0000256" key="2">
    <source>
        <dbReference type="ARBA" id="ARBA00023180"/>
    </source>
</evidence>
<gene>
    <name evidence="4" type="ORF">RND81_04G079700</name>
</gene>
<dbReference type="Proteomes" id="UP001443914">
    <property type="component" value="Unassembled WGS sequence"/>
</dbReference>
<comment type="similarity">
    <text evidence="3">Belongs to the methyltransferase superfamily.</text>
</comment>
<dbReference type="PANTHER" id="PTHR10108">
    <property type="entry name" value="SAM-DEPENDENT METHYLTRANSFERASE"/>
    <property type="match status" value="1"/>
</dbReference>
<comment type="caution">
    <text evidence="4">The sequence shown here is derived from an EMBL/GenBank/DDBJ whole genome shotgun (WGS) entry which is preliminary data.</text>
</comment>
<dbReference type="Pfam" id="PF03141">
    <property type="entry name" value="Methyltransf_29"/>
    <property type="match status" value="1"/>
</dbReference>
<reference evidence="4" key="1">
    <citation type="submission" date="2024-03" db="EMBL/GenBank/DDBJ databases">
        <title>WGS assembly of Saponaria officinalis var. Norfolk2.</title>
        <authorList>
            <person name="Jenkins J."/>
            <person name="Shu S."/>
            <person name="Grimwood J."/>
            <person name="Barry K."/>
            <person name="Goodstein D."/>
            <person name="Schmutz J."/>
            <person name="Leebens-Mack J."/>
            <person name="Osbourn A."/>
        </authorList>
    </citation>
    <scope>NUCLEOTIDE SEQUENCE [LARGE SCALE GENOMIC DNA]</scope>
    <source>
        <strain evidence="4">JIC</strain>
    </source>
</reference>
<keyword evidence="3" id="KW-0808">Transferase</keyword>
<evidence type="ECO:0000313" key="5">
    <source>
        <dbReference type="Proteomes" id="UP001443914"/>
    </source>
</evidence>
<comment type="subcellular location">
    <subcellularLocation>
        <location evidence="3">Membrane</location>
        <topology evidence="3">Single-pass type II membrane protein</topology>
    </subcellularLocation>
</comment>
<dbReference type="GO" id="GO:0016020">
    <property type="term" value="C:membrane"/>
    <property type="evidence" value="ECO:0007669"/>
    <property type="project" value="UniProtKB-SubCell"/>
</dbReference>
<keyword evidence="5" id="KW-1185">Reference proteome</keyword>
<name>A0AAW1LDE9_SAPOF</name>
<dbReference type="AlphaFoldDB" id="A0AAW1LDE9"/>
<dbReference type="GO" id="GO:0005802">
    <property type="term" value="C:trans-Golgi network"/>
    <property type="evidence" value="ECO:0007669"/>
    <property type="project" value="TreeGrafter"/>
</dbReference>